<accession>A0A7X1TLL6</accession>
<dbReference type="AlphaFoldDB" id="A0A7X1TLL6"/>
<evidence type="ECO:0000256" key="2">
    <source>
        <dbReference type="ARBA" id="ARBA00023125"/>
    </source>
</evidence>
<proteinExistence type="predicted"/>
<dbReference type="PROSITE" id="PS50977">
    <property type="entry name" value="HTH_TETR_2"/>
    <property type="match status" value="1"/>
</dbReference>
<evidence type="ECO:0000259" key="5">
    <source>
        <dbReference type="PROSITE" id="PS50977"/>
    </source>
</evidence>
<name>A0A7X1TLL6_9BURK</name>
<feature type="domain" description="HTH tetR-type" evidence="5">
    <location>
        <begin position="22"/>
        <end position="82"/>
    </location>
</feature>
<keyword evidence="1" id="KW-0805">Transcription regulation</keyword>
<dbReference type="GO" id="GO:0003677">
    <property type="term" value="F:DNA binding"/>
    <property type="evidence" value="ECO:0007669"/>
    <property type="project" value="UniProtKB-UniRule"/>
</dbReference>
<keyword evidence="3" id="KW-0804">Transcription</keyword>
<comment type="caution">
    <text evidence="6">The sequence shown here is derived from an EMBL/GenBank/DDBJ whole genome shotgun (WGS) entry which is preliminary data.</text>
</comment>
<dbReference type="InterPro" id="IPR001647">
    <property type="entry name" value="HTH_TetR"/>
</dbReference>
<dbReference type="PANTHER" id="PTHR47506:SF1">
    <property type="entry name" value="HTH-TYPE TRANSCRIPTIONAL REGULATOR YJDC"/>
    <property type="match status" value="1"/>
</dbReference>
<dbReference type="EMBL" id="WHNP01000120">
    <property type="protein sequence ID" value="MPW23579.1"/>
    <property type="molecule type" value="Genomic_DNA"/>
</dbReference>
<gene>
    <name evidence="6" type="ORF">GCT13_44395</name>
</gene>
<dbReference type="SUPFAM" id="SSF46689">
    <property type="entry name" value="Homeodomain-like"/>
    <property type="match status" value="1"/>
</dbReference>
<evidence type="ECO:0000256" key="3">
    <source>
        <dbReference type="ARBA" id="ARBA00023163"/>
    </source>
</evidence>
<dbReference type="Gene3D" id="1.10.10.60">
    <property type="entry name" value="Homeodomain-like"/>
    <property type="match status" value="1"/>
</dbReference>
<evidence type="ECO:0000313" key="7">
    <source>
        <dbReference type="Proteomes" id="UP000484381"/>
    </source>
</evidence>
<dbReference type="SUPFAM" id="SSF48498">
    <property type="entry name" value="Tetracyclin repressor-like, C-terminal domain"/>
    <property type="match status" value="1"/>
</dbReference>
<dbReference type="Gene3D" id="1.10.357.10">
    <property type="entry name" value="Tetracycline Repressor, domain 2"/>
    <property type="match status" value="1"/>
</dbReference>
<reference evidence="6 7" key="1">
    <citation type="submission" date="2019-10" db="EMBL/GenBank/DDBJ databases">
        <title>Paraburkholderia sp. isolated from nodules of Mimosa pudica from Brazilian Atlantic Forest soils.</title>
        <authorList>
            <person name="Paulitsch F."/>
            <person name="Hungria M."/>
            <person name="Dall'Agnol R."/>
        </authorList>
    </citation>
    <scope>NUCLEOTIDE SEQUENCE [LARGE SCALE GENOMIC DNA]</scope>
    <source>
        <strain evidence="6 7">CNPSo 3157</strain>
    </source>
</reference>
<keyword evidence="7" id="KW-1185">Reference proteome</keyword>
<evidence type="ECO:0000256" key="4">
    <source>
        <dbReference type="PROSITE-ProRule" id="PRU00335"/>
    </source>
</evidence>
<organism evidence="6 7">
    <name type="scientific">Paraburkholderia franconis</name>
    <dbReference type="NCBI Taxonomy" id="2654983"/>
    <lineage>
        <taxon>Bacteria</taxon>
        <taxon>Pseudomonadati</taxon>
        <taxon>Pseudomonadota</taxon>
        <taxon>Betaproteobacteria</taxon>
        <taxon>Burkholderiales</taxon>
        <taxon>Burkholderiaceae</taxon>
        <taxon>Paraburkholderia</taxon>
    </lineage>
</organism>
<dbReference type="Proteomes" id="UP000484381">
    <property type="component" value="Unassembled WGS sequence"/>
</dbReference>
<sequence length="214" mass="24288">MRTRIRVPKQLNLRTIMPRPREFNEFDVIDAAISYFGANNFLDASMRKLALRADVSCGSLYNAFGDKRSLFRSALVQSVERSFRPTIESEQAQLSPFRKIERFFAEAVDTCAHPTRNDAKLLLKAGFQTANLDMECCAIVSETIDAIEKYLTDCVSAGQLEGEIIRTQPSSDLGSLLLTNLLSLIILFRLRPERRHLEEVVRPTLHQLRTIKIG</sequence>
<feature type="DNA-binding region" description="H-T-H motif" evidence="4">
    <location>
        <begin position="45"/>
        <end position="64"/>
    </location>
</feature>
<evidence type="ECO:0000256" key="1">
    <source>
        <dbReference type="ARBA" id="ARBA00023015"/>
    </source>
</evidence>
<dbReference type="InterPro" id="IPR009057">
    <property type="entry name" value="Homeodomain-like_sf"/>
</dbReference>
<dbReference type="InterPro" id="IPR036271">
    <property type="entry name" value="Tet_transcr_reg_TetR-rel_C_sf"/>
</dbReference>
<keyword evidence="2 4" id="KW-0238">DNA-binding</keyword>
<dbReference type="Pfam" id="PF00440">
    <property type="entry name" value="TetR_N"/>
    <property type="match status" value="1"/>
</dbReference>
<protein>
    <submittedName>
        <fullName evidence="6">TetR family transcriptional regulator</fullName>
    </submittedName>
</protein>
<dbReference type="PANTHER" id="PTHR47506">
    <property type="entry name" value="TRANSCRIPTIONAL REGULATORY PROTEIN"/>
    <property type="match status" value="1"/>
</dbReference>
<evidence type="ECO:0000313" key="6">
    <source>
        <dbReference type="EMBL" id="MPW23579.1"/>
    </source>
</evidence>